<evidence type="ECO:0000313" key="3">
    <source>
        <dbReference type="EMBL" id="NWH47641.1"/>
    </source>
</evidence>
<dbReference type="InterPro" id="IPR003124">
    <property type="entry name" value="WH2_dom"/>
</dbReference>
<dbReference type="GO" id="GO:0003785">
    <property type="term" value="F:actin monomer binding"/>
    <property type="evidence" value="ECO:0007669"/>
    <property type="project" value="InterPro"/>
</dbReference>
<dbReference type="InterPro" id="IPR039895">
    <property type="entry name" value="COBL-like"/>
</dbReference>
<dbReference type="GO" id="GO:0005886">
    <property type="term" value="C:plasma membrane"/>
    <property type="evidence" value="ECO:0007669"/>
    <property type="project" value="TreeGrafter"/>
</dbReference>
<dbReference type="Pfam" id="PF02205">
    <property type="entry name" value="WH2"/>
    <property type="match status" value="3"/>
</dbReference>
<dbReference type="GO" id="GO:0005884">
    <property type="term" value="C:actin filament"/>
    <property type="evidence" value="ECO:0007669"/>
    <property type="project" value="TreeGrafter"/>
</dbReference>
<reference evidence="3" key="1">
    <citation type="submission" date="2019-09" db="EMBL/GenBank/DDBJ databases">
        <title>Bird 10,000 Genomes (B10K) Project - Family phase.</title>
        <authorList>
            <person name="Zhang G."/>
        </authorList>
    </citation>
    <scope>NUCLEOTIDE SEQUENCE</scope>
    <source>
        <strain evidence="3">B10K-DU-002-48</strain>
        <tissue evidence="3">Muscle</tissue>
    </source>
</reference>
<dbReference type="EMBL" id="WAAD01016682">
    <property type="protein sequence ID" value="NWH47641.1"/>
    <property type="molecule type" value="Genomic_DNA"/>
</dbReference>
<dbReference type="GO" id="GO:0030041">
    <property type="term" value="P:actin filament polymerization"/>
    <property type="evidence" value="ECO:0007669"/>
    <property type="project" value="TreeGrafter"/>
</dbReference>
<feature type="compositionally biased region" description="Polar residues" evidence="1">
    <location>
        <begin position="25"/>
        <end position="37"/>
    </location>
</feature>
<dbReference type="GO" id="GO:0048471">
    <property type="term" value="C:perinuclear region of cytoplasm"/>
    <property type="evidence" value="ECO:0007669"/>
    <property type="project" value="TreeGrafter"/>
</dbReference>
<evidence type="ECO:0000313" key="4">
    <source>
        <dbReference type="Proteomes" id="UP000632118"/>
    </source>
</evidence>
<feature type="region of interest" description="Disordered" evidence="1">
    <location>
        <begin position="473"/>
        <end position="497"/>
    </location>
</feature>
<feature type="non-terminal residue" evidence="3">
    <location>
        <position position="923"/>
    </location>
</feature>
<feature type="domain" description="WH2" evidence="2">
    <location>
        <begin position="775"/>
        <end position="795"/>
    </location>
</feature>
<name>A0A850VTV8_FREMA</name>
<gene>
    <name evidence="3" type="primary">Cobl_0</name>
    <name evidence="3" type="ORF">FREMAG_R03993</name>
</gene>
<dbReference type="GO" id="GO:1990357">
    <property type="term" value="C:terminal web"/>
    <property type="evidence" value="ECO:0007669"/>
    <property type="project" value="TreeGrafter"/>
</dbReference>
<dbReference type="GO" id="GO:0001726">
    <property type="term" value="C:ruffle"/>
    <property type="evidence" value="ECO:0007669"/>
    <property type="project" value="TreeGrafter"/>
</dbReference>
<feature type="compositionally biased region" description="Pro residues" evidence="1">
    <location>
        <begin position="867"/>
        <end position="879"/>
    </location>
</feature>
<feature type="non-terminal residue" evidence="3">
    <location>
        <position position="1"/>
    </location>
</feature>
<feature type="compositionally biased region" description="Basic and acidic residues" evidence="1">
    <location>
        <begin position="646"/>
        <end position="656"/>
    </location>
</feature>
<comment type="caution">
    <text evidence="3">The sequence shown here is derived from an EMBL/GenBank/DDBJ whole genome shotgun (WGS) entry which is preliminary data.</text>
</comment>
<dbReference type="GO" id="GO:0051639">
    <property type="term" value="P:actin filament network formation"/>
    <property type="evidence" value="ECO:0007669"/>
    <property type="project" value="TreeGrafter"/>
</dbReference>
<dbReference type="PANTHER" id="PTHR47008:SF1">
    <property type="entry name" value="PROTEIN CORDON-BLEU"/>
    <property type="match status" value="1"/>
</dbReference>
<feature type="region of interest" description="Disordered" evidence="1">
    <location>
        <begin position="853"/>
        <end position="897"/>
    </location>
</feature>
<dbReference type="Proteomes" id="UP000632118">
    <property type="component" value="Unassembled WGS sequence"/>
</dbReference>
<dbReference type="GO" id="GO:0043025">
    <property type="term" value="C:neuronal cell body"/>
    <property type="evidence" value="ECO:0007669"/>
    <property type="project" value="TreeGrafter"/>
</dbReference>
<dbReference type="PANTHER" id="PTHR47008">
    <property type="entry name" value="PROTEIN CORDON-BLEU"/>
    <property type="match status" value="1"/>
</dbReference>
<organism evidence="3 4">
    <name type="scientific">Fregata magnificens</name>
    <name type="common">Magnificent frigatebird</name>
    <dbReference type="NCBI Taxonomy" id="37042"/>
    <lineage>
        <taxon>Eukaryota</taxon>
        <taxon>Metazoa</taxon>
        <taxon>Chordata</taxon>
        <taxon>Craniata</taxon>
        <taxon>Vertebrata</taxon>
        <taxon>Euteleostomi</taxon>
        <taxon>Archelosauria</taxon>
        <taxon>Archosauria</taxon>
        <taxon>Dinosauria</taxon>
        <taxon>Saurischia</taxon>
        <taxon>Theropoda</taxon>
        <taxon>Coelurosauria</taxon>
        <taxon>Aves</taxon>
        <taxon>Neognathae</taxon>
        <taxon>Neoaves</taxon>
        <taxon>Aequornithes</taxon>
        <taxon>Suliformes</taxon>
        <taxon>Fregatidae</taxon>
        <taxon>Fregata</taxon>
    </lineage>
</organism>
<feature type="domain" description="WH2" evidence="2">
    <location>
        <begin position="815"/>
        <end position="835"/>
    </location>
</feature>
<dbReference type="AlphaFoldDB" id="A0A850VTV8"/>
<evidence type="ECO:0000259" key="2">
    <source>
        <dbReference type="PROSITE" id="PS51082"/>
    </source>
</evidence>
<keyword evidence="4" id="KW-1185">Reference proteome</keyword>
<protein>
    <submittedName>
        <fullName evidence="3">COBL protein</fullName>
    </submittedName>
</protein>
<feature type="region of interest" description="Disordered" evidence="1">
    <location>
        <begin position="635"/>
        <end position="656"/>
    </location>
</feature>
<dbReference type="PROSITE" id="PS51082">
    <property type="entry name" value="WH2"/>
    <property type="match status" value="3"/>
</dbReference>
<dbReference type="CDD" id="cd21799">
    <property type="entry name" value="WH2_Wa_Cobl"/>
    <property type="match status" value="1"/>
</dbReference>
<proteinExistence type="predicted"/>
<sequence>LSEVEETASESSCFASEDTMEDSGVVSSPSDIVSLDSQNDSMKLRDIKLVNGYMDSVEADAMYGTETCPVKNAYCDSKGSDCAPQRTDEEIASAKHENEDIFIAAQLQQTLAGLDEDLEAVDGVSNSDSEYINEVLSPHIREVEAAQDVTTSVPVTVIDDAPEASTSNSAGNQETETRVSQNISADSVNTGNFTNENNNAGSFDKGHTDGGAVCISKDLIQQQPSENEFSHLPVEQRRDMFESLTSSFEKRSEKNLRLELPPKHGVKPEECKSKLTPSHSKVTAEISTAKEKINPFNECSNRERSLKKSKSELEIKWPPTKKIEVEEVPSTPTWCHRAQNSGTNYEPKMGLTTFKVVPPKPEVKHFDRGVSLSTGAIKIDELGNLIGPNTGVSKHIPGAPADESEEICLGKVKAFWRSSSMEKQSDDAAEHLPKKSAVTTNSKPFTIKHEHKPVCLAAPKPVAPQTVTTQIAERQSENERTKPPFPITQSQVTPLVGPTINKDKLDLPFLKPHRRTSSQYVASAIARHINVTTFKSDSVEYHEKDENKQGAGDINTGAEVSPKRCIIVAKYSPVETESAETRETLSSIFTCSQKASHRFTSGDNSGVENKVVNIRAPNEATPASFYKKNASVPLIKSSSKDNNSTEDEHGLNSKQSIAEKKTRLLFDQKCETLTHTNSASSVKSPDLQGVPSSFSSSLRVTKWPPANSVQVSSLKASPELNGAAANTESEQEEKADDSDINAISELDVNVQTNIFGPKKKFKPVVQKPIPKDTSLHSALMEAIQTGGGKEKLRKVSDSALNGNHRKPSYAEAENERSALLAAIRGHSGTSKLKKTSSLASKELQSFRNAELSLQKAEDSREEQLCIPPAPAQPPPPPPTQLSAAAPKSSAMATSNPGEARQALMEAIRSGAGAAKLKKVNVLL</sequence>
<feature type="compositionally biased region" description="Polar residues" evidence="1">
    <location>
        <begin position="690"/>
        <end position="699"/>
    </location>
</feature>
<feature type="region of interest" description="Disordered" evidence="1">
    <location>
        <begin position="1"/>
        <end position="37"/>
    </location>
</feature>
<dbReference type="OrthoDB" id="8882621at2759"/>
<dbReference type="SMART" id="SM00246">
    <property type="entry name" value="WH2"/>
    <property type="match status" value="3"/>
</dbReference>
<feature type="region of interest" description="Disordered" evidence="1">
    <location>
        <begin position="675"/>
        <end position="737"/>
    </location>
</feature>
<dbReference type="CDD" id="cd21801">
    <property type="entry name" value="WH2_Wc_Cobl"/>
    <property type="match status" value="1"/>
</dbReference>
<feature type="domain" description="WH2" evidence="2">
    <location>
        <begin position="899"/>
        <end position="919"/>
    </location>
</feature>
<evidence type="ECO:0000256" key="1">
    <source>
        <dbReference type="SAM" id="MobiDB-lite"/>
    </source>
</evidence>
<dbReference type="GO" id="GO:0044294">
    <property type="term" value="C:dendritic growth cone"/>
    <property type="evidence" value="ECO:0007669"/>
    <property type="project" value="TreeGrafter"/>
</dbReference>
<dbReference type="GO" id="GO:0044295">
    <property type="term" value="C:axonal growth cone"/>
    <property type="evidence" value="ECO:0007669"/>
    <property type="project" value="TreeGrafter"/>
</dbReference>
<dbReference type="CDD" id="cd21800">
    <property type="entry name" value="WH2_Wb_Cobl"/>
    <property type="match status" value="1"/>
</dbReference>
<accession>A0A850VTV8</accession>